<proteinExistence type="predicted"/>
<keyword evidence="2 4" id="KW-1133">Transmembrane helix</keyword>
<protein>
    <submittedName>
        <fullName evidence="6">YbfB/YjiJ family MFS transporter</fullName>
    </submittedName>
</protein>
<evidence type="ECO:0000256" key="2">
    <source>
        <dbReference type="ARBA" id="ARBA00022989"/>
    </source>
</evidence>
<accession>A0AAX3DZ24</accession>
<dbReference type="SUPFAM" id="SSF103473">
    <property type="entry name" value="MFS general substrate transporter"/>
    <property type="match status" value="1"/>
</dbReference>
<dbReference type="InterPro" id="IPR010645">
    <property type="entry name" value="MFS_4"/>
</dbReference>
<feature type="transmembrane region" description="Helical" evidence="4">
    <location>
        <begin position="305"/>
        <end position="328"/>
    </location>
</feature>
<dbReference type="InterPro" id="IPR036259">
    <property type="entry name" value="MFS_trans_sf"/>
</dbReference>
<sequence length="397" mass="40419">MTLLDRTEAAPAHPARLILILSLAPTVGLGIGRFAYSLLLPDMRDSLGWSYSAAGFMNTINAAGYLAGALVTSRLVARFGMAAIVRAGTLACVASLVLCAISGNFALLSAARLIAGIGAALAFVAGGALATTIAQAQPARSAFLLSLFYAGPGIGILSSGLIAPFLLQAAGPGSWWLGWLVLAALSAAMALPVLLAPIGVDAGLGGGRAAPFRIAPVLIYLAGYFMFGAGYIAYMTFMIAYVRDAGGGAAAQSAFWCLIGISAFVTPWVWRRVMALHRGGLSTTIILAVNAVGAVLPLFSLSPVMLATSALVFGVSFFAVVASTTAFVRFNYPQASWPGAITAMTIAFGIGQTLGPLVVGAITDAIGSLSSALAVSAATLALGALLSAFQRPLQRSN</sequence>
<evidence type="ECO:0000256" key="4">
    <source>
        <dbReference type="SAM" id="Phobius"/>
    </source>
</evidence>
<dbReference type="Proteomes" id="UP001163166">
    <property type="component" value="Chromosome"/>
</dbReference>
<dbReference type="InterPro" id="IPR020846">
    <property type="entry name" value="MFS_dom"/>
</dbReference>
<feature type="transmembrane region" description="Helical" evidence="4">
    <location>
        <begin position="279"/>
        <end position="299"/>
    </location>
</feature>
<feature type="transmembrane region" description="Helical" evidence="4">
    <location>
        <begin position="176"/>
        <end position="196"/>
    </location>
</feature>
<evidence type="ECO:0000313" key="6">
    <source>
        <dbReference type="EMBL" id="UYO39948.1"/>
    </source>
</evidence>
<dbReference type="Pfam" id="PF06779">
    <property type="entry name" value="MFS_4"/>
    <property type="match status" value="1"/>
</dbReference>
<keyword evidence="1 4" id="KW-0812">Transmembrane</keyword>
<feature type="domain" description="Major facilitator superfamily (MFS) profile" evidence="5">
    <location>
        <begin position="18"/>
        <end position="395"/>
    </location>
</feature>
<name>A0AAX3DZ24_RHOPL</name>
<evidence type="ECO:0000256" key="1">
    <source>
        <dbReference type="ARBA" id="ARBA00022692"/>
    </source>
</evidence>
<dbReference type="RefSeq" id="WP_264075100.1">
    <property type="nucleotide sequence ID" value="NZ_CP076676.1"/>
</dbReference>
<dbReference type="PROSITE" id="PS50850">
    <property type="entry name" value="MFS"/>
    <property type="match status" value="1"/>
</dbReference>
<keyword evidence="3 4" id="KW-0472">Membrane</keyword>
<gene>
    <name evidence="6" type="ORF">KQX62_01170</name>
</gene>
<evidence type="ECO:0000256" key="3">
    <source>
        <dbReference type="ARBA" id="ARBA00023136"/>
    </source>
</evidence>
<feature type="transmembrane region" description="Helical" evidence="4">
    <location>
        <begin position="48"/>
        <end position="71"/>
    </location>
</feature>
<feature type="transmembrane region" description="Helical" evidence="4">
    <location>
        <begin position="253"/>
        <end position="270"/>
    </location>
</feature>
<feature type="transmembrane region" description="Helical" evidence="4">
    <location>
        <begin position="146"/>
        <end position="170"/>
    </location>
</feature>
<feature type="transmembrane region" description="Helical" evidence="4">
    <location>
        <begin position="217"/>
        <end position="241"/>
    </location>
</feature>
<feature type="transmembrane region" description="Helical" evidence="4">
    <location>
        <begin position="83"/>
        <end position="107"/>
    </location>
</feature>
<reference evidence="6" key="1">
    <citation type="journal article" date="2022" name="Biol. Control">
        <title>In silico genomic analysis of Rhodopseudomonas palustris strains revealed potential biocontrol agents and crop yield enhancers.</title>
        <authorList>
            <person name="Surachat K."/>
            <person name="Kantachote D."/>
            <person name="Deachamag P."/>
            <person name="Wonglapsuwan M."/>
        </authorList>
    </citation>
    <scope>NUCLEOTIDE SEQUENCE</scope>
    <source>
        <strain evidence="6">TLS06</strain>
    </source>
</reference>
<evidence type="ECO:0000259" key="5">
    <source>
        <dbReference type="PROSITE" id="PS50850"/>
    </source>
</evidence>
<dbReference type="PANTHER" id="PTHR23537:SF1">
    <property type="entry name" value="SUGAR TRANSPORTER"/>
    <property type="match status" value="1"/>
</dbReference>
<feature type="transmembrane region" description="Helical" evidence="4">
    <location>
        <begin position="340"/>
        <end position="363"/>
    </location>
</feature>
<dbReference type="PANTHER" id="PTHR23537">
    <property type="match status" value="1"/>
</dbReference>
<feature type="transmembrane region" description="Helical" evidence="4">
    <location>
        <begin position="113"/>
        <end position="134"/>
    </location>
</feature>
<organism evidence="6 7">
    <name type="scientific">Rhodopseudomonas palustris</name>
    <dbReference type="NCBI Taxonomy" id="1076"/>
    <lineage>
        <taxon>Bacteria</taxon>
        <taxon>Pseudomonadati</taxon>
        <taxon>Pseudomonadota</taxon>
        <taxon>Alphaproteobacteria</taxon>
        <taxon>Hyphomicrobiales</taxon>
        <taxon>Nitrobacteraceae</taxon>
        <taxon>Rhodopseudomonas</taxon>
    </lineage>
</organism>
<dbReference type="Gene3D" id="1.20.1250.20">
    <property type="entry name" value="MFS general substrate transporter like domains"/>
    <property type="match status" value="1"/>
</dbReference>
<dbReference type="GO" id="GO:0005886">
    <property type="term" value="C:plasma membrane"/>
    <property type="evidence" value="ECO:0007669"/>
    <property type="project" value="TreeGrafter"/>
</dbReference>
<dbReference type="GO" id="GO:0022857">
    <property type="term" value="F:transmembrane transporter activity"/>
    <property type="evidence" value="ECO:0007669"/>
    <property type="project" value="InterPro"/>
</dbReference>
<dbReference type="EMBL" id="CP076676">
    <property type="protein sequence ID" value="UYO39948.1"/>
    <property type="molecule type" value="Genomic_DNA"/>
</dbReference>
<feature type="transmembrane region" description="Helical" evidence="4">
    <location>
        <begin position="369"/>
        <end position="389"/>
    </location>
</feature>
<evidence type="ECO:0000313" key="7">
    <source>
        <dbReference type="Proteomes" id="UP001163166"/>
    </source>
</evidence>
<dbReference type="AlphaFoldDB" id="A0AAX3DZ24"/>
<feature type="transmembrane region" description="Helical" evidence="4">
    <location>
        <begin position="17"/>
        <end position="36"/>
    </location>
</feature>